<reference evidence="1 2" key="1">
    <citation type="submission" date="2021-04" db="EMBL/GenBank/DDBJ databases">
        <authorList>
            <person name="De Guttry C."/>
            <person name="Zahm M."/>
            <person name="Klopp C."/>
            <person name="Cabau C."/>
            <person name="Louis A."/>
            <person name="Berthelot C."/>
            <person name="Parey E."/>
            <person name="Roest Crollius H."/>
            <person name="Montfort J."/>
            <person name="Robinson-Rechavi M."/>
            <person name="Bucao C."/>
            <person name="Bouchez O."/>
            <person name="Gislard M."/>
            <person name="Lluch J."/>
            <person name="Milhes M."/>
            <person name="Lampietro C."/>
            <person name="Lopez Roques C."/>
            <person name="Donnadieu C."/>
            <person name="Braasch I."/>
            <person name="Desvignes T."/>
            <person name="Postlethwait J."/>
            <person name="Bobe J."/>
            <person name="Wedekind C."/>
            <person name="Guiguen Y."/>
        </authorList>
    </citation>
    <scope>NUCLEOTIDE SEQUENCE [LARGE SCALE GENOMIC DNA]</scope>
    <source>
        <strain evidence="1">Cs_M1</strain>
        <tissue evidence="1">Blood</tissue>
    </source>
</reference>
<dbReference type="Proteomes" id="UP001356427">
    <property type="component" value="Unassembled WGS sequence"/>
</dbReference>
<name>A0AAN8LNB2_9TELE</name>
<gene>
    <name evidence="1" type="ORF">J4Q44_G00251620</name>
</gene>
<keyword evidence="2" id="KW-1185">Reference proteome</keyword>
<dbReference type="AlphaFoldDB" id="A0AAN8LNB2"/>
<comment type="caution">
    <text evidence="1">The sequence shown here is derived from an EMBL/GenBank/DDBJ whole genome shotgun (WGS) entry which is preliminary data.</text>
</comment>
<protein>
    <submittedName>
        <fullName evidence="1">Uncharacterized protein</fullName>
    </submittedName>
</protein>
<accession>A0AAN8LNB2</accession>
<evidence type="ECO:0000313" key="2">
    <source>
        <dbReference type="Proteomes" id="UP001356427"/>
    </source>
</evidence>
<organism evidence="1 2">
    <name type="scientific">Coregonus suidteri</name>
    <dbReference type="NCBI Taxonomy" id="861788"/>
    <lineage>
        <taxon>Eukaryota</taxon>
        <taxon>Metazoa</taxon>
        <taxon>Chordata</taxon>
        <taxon>Craniata</taxon>
        <taxon>Vertebrata</taxon>
        <taxon>Euteleostomi</taxon>
        <taxon>Actinopterygii</taxon>
        <taxon>Neopterygii</taxon>
        <taxon>Teleostei</taxon>
        <taxon>Protacanthopterygii</taxon>
        <taxon>Salmoniformes</taxon>
        <taxon>Salmonidae</taxon>
        <taxon>Coregoninae</taxon>
        <taxon>Coregonus</taxon>
    </lineage>
</organism>
<proteinExistence type="predicted"/>
<evidence type="ECO:0000313" key="1">
    <source>
        <dbReference type="EMBL" id="KAK6304576.1"/>
    </source>
</evidence>
<sequence>MSTEILHKENESSRVDKWRQRQLQCVSAGHQIVALANLHPANTGKGGCRGSVCRGHSLRLPESTGGKGAFSETQTCTPKSFGFSYLHTAYPLAPETVQSTCHVSLDVAACLQN</sequence>
<dbReference type="EMBL" id="JAGTTL010000023">
    <property type="protein sequence ID" value="KAK6304576.1"/>
    <property type="molecule type" value="Genomic_DNA"/>
</dbReference>